<gene>
    <name evidence="1" type="ORF">NIES4072_06920</name>
</gene>
<proteinExistence type="predicted"/>
<comment type="caution">
    <text evidence="1">The sequence shown here is derived from an EMBL/GenBank/DDBJ whole genome shotgun (WGS) entry which is preliminary data.</text>
</comment>
<accession>A0A2R5FN49</accession>
<reference evidence="1 2" key="1">
    <citation type="submission" date="2017-06" db="EMBL/GenBank/DDBJ databases">
        <title>Genome sequencing of cyanobaciteial culture collection at National Institute for Environmental Studies (NIES).</title>
        <authorList>
            <person name="Hirose Y."/>
            <person name="Shimura Y."/>
            <person name="Fujisawa T."/>
            <person name="Nakamura Y."/>
            <person name="Kawachi M."/>
        </authorList>
    </citation>
    <scope>NUCLEOTIDE SEQUENCE [LARGE SCALE GENOMIC DNA]</scope>
    <source>
        <strain evidence="1 2">NIES-4072</strain>
    </source>
</reference>
<evidence type="ECO:0000313" key="2">
    <source>
        <dbReference type="Proteomes" id="UP000245124"/>
    </source>
</evidence>
<dbReference type="EMBL" id="BDUD01000001">
    <property type="protein sequence ID" value="GBG17044.1"/>
    <property type="molecule type" value="Genomic_DNA"/>
</dbReference>
<name>A0A2R5FN49_NOSCO</name>
<dbReference type="AlphaFoldDB" id="A0A2R5FN49"/>
<organism evidence="1 2">
    <name type="scientific">Nostoc commune NIES-4072</name>
    <dbReference type="NCBI Taxonomy" id="2005467"/>
    <lineage>
        <taxon>Bacteria</taxon>
        <taxon>Bacillati</taxon>
        <taxon>Cyanobacteriota</taxon>
        <taxon>Cyanophyceae</taxon>
        <taxon>Nostocales</taxon>
        <taxon>Nostocaceae</taxon>
        <taxon>Nostoc</taxon>
    </lineage>
</organism>
<dbReference type="Proteomes" id="UP000245124">
    <property type="component" value="Unassembled WGS sequence"/>
</dbReference>
<keyword evidence="2" id="KW-1185">Reference proteome</keyword>
<sequence>MRSLPTLTFSLRMLIYLWQTLMLLLPQLKQNLSLLLNPRVKLLLKHSKVFYDSSTQQELSRILRDSPSLRNYFLTIGIRFDF</sequence>
<protein>
    <submittedName>
        <fullName evidence="1">Uncharacterized protein</fullName>
    </submittedName>
</protein>
<evidence type="ECO:0000313" key="1">
    <source>
        <dbReference type="EMBL" id="GBG17044.1"/>
    </source>
</evidence>